<reference evidence="2 3" key="1">
    <citation type="journal article" date="2019" name="Sci. Rep.">
        <title>A high-quality genome of Eragrostis curvula grass provides insights into Poaceae evolution and supports new strategies to enhance forage quality.</title>
        <authorList>
            <person name="Carballo J."/>
            <person name="Santos B.A.C.M."/>
            <person name="Zappacosta D."/>
            <person name="Garbus I."/>
            <person name="Selva J.P."/>
            <person name="Gallo C.A."/>
            <person name="Diaz A."/>
            <person name="Albertini E."/>
            <person name="Caccamo M."/>
            <person name="Echenique V."/>
        </authorList>
    </citation>
    <scope>NUCLEOTIDE SEQUENCE [LARGE SCALE GENOMIC DNA]</scope>
    <source>
        <strain evidence="3">cv. Victoria</strain>
        <tissue evidence="2">Leaf</tissue>
    </source>
</reference>
<name>A0A5J9VPU1_9POAL</name>
<feature type="region of interest" description="Disordered" evidence="1">
    <location>
        <begin position="1"/>
        <end position="35"/>
    </location>
</feature>
<evidence type="ECO:0000256" key="1">
    <source>
        <dbReference type="SAM" id="MobiDB-lite"/>
    </source>
</evidence>
<dbReference type="SUPFAM" id="SSF56371">
    <property type="entry name" value="Ribosome inactivating proteins (RIP)"/>
    <property type="match status" value="2"/>
</dbReference>
<accession>A0A5J9VPU1</accession>
<dbReference type="GO" id="GO:0017148">
    <property type="term" value="P:negative regulation of translation"/>
    <property type="evidence" value="ECO:0007669"/>
    <property type="project" value="InterPro"/>
</dbReference>
<keyword evidence="3" id="KW-1185">Reference proteome</keyword>
<dbReference type="AlphaFoldDB" id="A0A5J9VPU1"/>
<gene>
    <name evidence="2" type="ORF">EJB05_10821</name>
</gene>
<organism evidence="2 3">
    <name type="scientific">Eragrostis curvula</name>
    <name type="common">weeping love grass</name>
    <dbReference type="NCBI Taxonomy" id="38414"/>
    <lineage>
        <taxon>Eukaryota</taxon>
        <taxon>Viridiplantae</taxon>
        <taxon>Streptophyta</taxon>
        <taxon>Embryophyta</taxon>
        <taxon>Tracheophyta</taxon>
        <taxon>Spermatophyta</taxon>
        <taxon>Magnoliopsida</taxon>
        <taxon>Liliopsida</taxon>
        <taxon>Poales</taxon>
        <taxon>Poaceae</taxon>
        <taxon>PACMAD clade</taxon>
        <taxon>Chloridoideae</taxon>
        <taxon>Eragrostideae</taxon>
        <taxon>Eragrostidinae</taxon>
        <taxon>Eragrostis</taxon>
    </lineage>
</organism>
<dbReference type="InterPro" id="IPR001574">
    <property type="entry name" value="Ribosome_inactivat_prot"/>
</dbReference>
<dbReference type="Gramene" id="TVU37505">
    <property type="protein sequence ID" value="TVU37505"/>
    <property type="gene ID" value="EJB05_10821"/>
</dbReference>
<proteinExistence type="predicted"/>
<feature type="compositionally biased region" description="Basic and acidic residues" evidence="1">
    <location>
        <begin position="146"/>
        <end position="160"/>
    </location>
</feature>
<evidence type="ECO:0000313" key="2">
    <source>
        <dbReference type="EMBL" id="TVU37505.1"/>
    </source>
</evidence>
<dbReference type="OrthoDB" id="689492at2759"/>
<protein>
    <submittedName>
        <fullName evidence="2">Uncharacterized protein</fullName>
    </submittedName>
</protein>
<dbReference type="EMBL" id="RWGY01000007">
    <property type="protein sequence ID" value="TVU37505.1"/>
    <property type="molecule type" value="Genomic_DNA"/>
</dbReference>
<dbReference type="GO" id="GO:0030598">
    <property type="term" value="F:rRNA N-glycosylase activity"/>
    <property type="evidence" value="ECO:0007669"/>
    <property type="project" value="InterPro"/>
</dbReference>
<evidence type="ECO:0000313" key="3">
    <source>
        <dbReference type="Proteomes" id="UP000324897"/>
    </source>
</evidence>
<comment type="caution">
    <text evidence="2">The sequence shown here is derived from an EMBL/GenBank/DDBJ whole genome shotgun (WGS) entry which is preliminary data.</text>
</comment>
<feature type="region of interest" description="Disordered" evidence="1">
    <location>
        <begin position="146"/>
        <end position="177"/>
    </location>
</feature>
<dbReference type="Proteomes" id="UP000324897">
    <property type="component" value="Chromosome 4"/>
</dbReference>
<sequence length="387" mass="44233">MAEAARDPGAESADPAKSGRSHVRPPPPPRPPRPDLSILCCPEQPTFLSIQVHVFDIARGTCGYVGTLDVVMRRRNRLSPFTVNGIPVTPLINPKTGFSSHFIIRLIDSRKPRYEADLLFRDTDMYFVGFRRNLVLTEDEIAEVEREKQQEEELKRKEQEAGSSKKKMTSKEKKVEELKNKKKKQVAGWGQWYRFKDLDMLLPDFFEAESCGVSAGYVEENYATLGGPEVFEHMLETFGTFQDGHVSRSQLLTAAYRVMLMFCEAVRLRSVWKLVTKRLVEETSPCEIPDDMWELVRDWDTLGTPVLQARVQGTLNHNSALPSTIVDYHPKLKTYGDLIGENGELRLINRDEQHMGYTETELKDMRAQAKMGVQLAEDQKFGFIHDH</sequence>
<dbReference type="InterPro" id="IPR036041">
    <property type="entry name" value="Ribosome-inact_prot_sf"/>
</dbReference>
<dbReference type="Pfam" id="PF00161">
    <property type="entry name" value="RIP"/>
    <property type="match status" value="1"/>
</dbReference>